<evidence type="ECO:0000313" key="3">
    <source>
        <dbReference type="EMBL" id="CAH3186666.1"/>
    </source>
</evidence>
<name>A0ABN8S7F0_9CNID</name>
<feature type="region of interest" description="Disordered" evidence="2">
    <location>
        <begin position="1"/>
        <end position="20"/>
    </location>
</feature>
<dbReference type="PANTHER" id="PTHR33050">
    <property type="entry name" value="REVERSE TRANSCRIPTASE DOMAIN-CONTAINING PROTEIN"/>
    <property type="match status" value="1"/>
</dbReference>
<proteinExistence type="predicted"/>
<comment type="caution">
    <text evidence="3">The sequence shown here is derived from an EMBL/GenBank/DDBJ whole genome shotgun (WGS) entry which is preliminary data.</text>
</comment>
<dbReference type="EMBL" id="CALNXI010002354">
    <property type="protein sequence ID" value="CAH3186666.1"/>
    <property type="molecule type" value="Genomic_DNA"/>
</dbReference>
<protein>
    <submittedName>
        <fullName evidence="3">Uncharacterized protein</fullName>
    </submittedName>
</protein>
<dbReference type="InterPro" id="IPR043502">
    <property type="entry name" value="DNA/RNA_pol_sf"/>
</dbReference>
<organism evidence="3 4">
    <name type="scientific">Porites evermanni</name>
    <dbReference type="NCBI Taxonomy" id="104178"/>
    <lineage>
        <taxon>Eukaryota</taxon>
        <taxon>Metazoa</taxon>
        <taxon>Cnidaria</taxon>
        <taxon>Anthozoa</taxon>
        <taxon>Hexacorallia</taxon>
        <taxon>Scleractinia</taxon>
        <taxon>Fungiina</taxon>
        <taxon>Poritidae</taxon>
        <taxon>Porites</taxon>
    </lineage>
</organism>
<dbReference type="PANTHER" id="PTHR33050:SF7">
    <property type="entry name" value="RIBONUCLEASE H"/>
    <property type="match status" value="1"/>
</dbReference>
<dbReference type="InterPro" id="IPR052055">
    <property type="entry name" value="Hepadnavirus_pol/RT"/>
</dbReference>
<feature type="coiled-coil region" evidence="1">
    <location>
        <begin position="82"/>
        <end position="111"/>
    </location>
</feature>
<feature type="region of interest" description="Disordered" evidence="2">
    <location>
        <begin position="233"/>
        <end position="265"/>
    </location>
</feature>
<evidence type="ECO:0000256" key="2">
    <source>
        <dbReference type="SAM" id="MobiDB-lite"/>
    </source>
</evidence>
<dbReference type="Proteomes" id="UP001159427">
    <property type="component" value="Unassembled WGS sequence"/>
</dbReference>
<keyword evidence="4" id="KW-1185">Reference proteome</keyword>
<dbReference type="SUPFAM" id="SSF56672">
    <property type="entry name" value="DNA/RNA polymerases"/>
    <property type="match status" value="1"/>
</dbReference>
<feature type="compositionally biased region" description="Polar residues" evidence="2">
    <location>
        <begin position="68"/>
        <end position="77"/>
    </location>
</feature>
<feature type="region of interest" description="Disordered" evidence="2">
    <location>
        <begin position="41"/>
        <end position="77"/>
    </location>
</feature>
<gene>
    <name evidence="3" type="ORF">PEVE_00017046</name>
</gene>
<keyword evidence="1" id="KW-0175">Coiled coil</keyword>
<evidence type="ECO:0000256" key="1">
    <source>
        <dbReference type="SAM" id="Coils"/>
    </source>
</evidence>
<reference evidence="3 4" key="1">
    <citation type="submission" date="2022-05" db="EMBL/GenBank/DDBJ databases">
        <authorList>
            <consortium name="Genoscope - CEA"/>
            <person name="William W."/>
        </authorList>
    </citation>
    <scope>NUCLEOTIDE SEQUENCE [LARGE SCALE GENOMIC DNA]</scope>
</reference>
<evidence type="ECO:0000313" key="4">
    <source>
        <dbReference type="Proteomes" id="UP001159427"/>
    </source>
</evidence>
<accession>A0ABN8S7F0</accession>
<sequence>MAQAASSSLPLRRTSRKIKPKVDPDFEYDYVQQRIDQLDRELAASGLSPRVSQVPSSPGRPSIPLRQMTESPATSQAADLTAQTLSSELQLAQLQRDKLALELEVLKLRTAAAETKFTDGADPSKSGKERKKRTIDWPHEFCPGAPTSDFEKLELANFVAGFLKMIKPYEATRKEVMLQLLELLMLKASSYTWKSVRGFYAHIAKQVELYRLEFNDATQIRDAATIFFKNSDLQTSTPQPRSTISAGGGSPSGDTNTRSSKPDATQGKACRQWNYTGSCSCDTASSSYSGHHKCRVCAKDHPMLHCAKRLNLSVDDFATTAVIQHLLVSKSEYPNAFGARLPVITQLNISAWEFYLQSYQDAHVVDFLRFGWPVSYTAENLPTSSSSNHPSAVDFADHVEHYINTELGYHAIAGPFSTNPLHQPLICSPLQTVPQRGSNQRRVVMDLNVYLDDFYGAERPDRAFDAFHQLQSLFDRLGLQASPEKDCPPATTMTCLGIEVDTNTFCLRVPRDHLDDLLFELTHWKARTSYRLKELQSLLGKLSFVTACVKSGRIFMSRLLNNLRAFPSSRRTAVVSHDMKLDIDWWLTFLPLFNGVSFIKSEVWSFDDFHFSPTLAYLVAGPHVKTNVSPLYFLRTFFRKRRISLL</sequence>
<feature type="compositionally biased region" description="Polar residues" evidence="2">
    <location>
        <begin position="252"/>
        <end position="263"/>
    </location>
</feature>
<feature type="compositionally biased region" description="Polar residues" evidence="2">
    <location>
        <begin position="233"/>
        <end position="245"/>
    </location>
</feature>